<accession>A0AAN9BCN1</accession>
<gene>
    <name evidence="2" type="ORF">V1264_021151</name>
</gene>
<organism evidence="2 3">
    <name type="scientific">Littorina saxatilis</name>
    <dbReference type="NCBI Taxonomy" id="31220"/>
    <lineage>
        <taxon>Eukaryota</taxon>
        <taxon>Metazoa</taxon>
        <taxon>Spiralia</taxon>
        <taxon>Lophotrochozoa</taxon>
        <taxon>Mollusca</taxon>
        <taxon>Gastropoda</taxon>
        <taxon>Caenogastropoda</taxon>
        <taxon>Littorinimorpha</taxon>
        <taxon>Littorinoidea</taxon>
        <taxon>Littorinidae</taxon>
        <taxon>Littorina</taxon>
    </lineage>
</organism>
<dbReference type="Gene3D" id="3.40.50.300">
    <property type="entry name" value="P-loop containing nucleotide triphosphate hydrolases"/>
    <property type="match status" value="1"/>
</dbReference>
<dbReference type="PANTHER" id="PTHR26392">
    <property type="entry name" value="MITOGEN-ACTIVATED PROTEIN KINASE KINASE KINASE 7-RELATED"/>
    <property type="match status" value="1"/>
</dbReference>
<dbReference type="InterPro" id="IPR011009">
    <property type="entry name" value="Kinase-like_dom_sf"/>
</dbReference>
<dbReference type="Pfam" id="PF00069">
    <property type="entry name" value="Pkinase"/>
    <property type="match status" value="1"/>
</dbReference>
<comment type="caution">
    <text evidence="2">The sequence shown here is derived from an EMBL/GenBank/DDBJ whole genome shotgun (WGS) entry which is preliminary data.</text>
</comment>
<evidence type="ECO:0000259" key="1">
    <source>
        <dbReference type="PROSITE" id="PS50011"/>
    </source>
</evidence>
<sequence length="1092" mass="123893">MDKGGILNLDSSIQEVMEMPASKLFSHARKLSVTLTGCKNVEQWRERIILSQRVHMGTYFDIQNEFGDKHSKPLDTICHTLNELFDKVREAMNDLDPALKHVLMDSGGSDDSTDIEKQIETRQKCLRSAQCSVIVAGETNAGKSTFLNLLLGMDILPISIFSCTAAICVLKYSPTLSAEIVYRDGRRRKEKFADVAEAKVWLTNTVAEKDQDKREQGLDIETINIFVPAVVLQSGVTLVDTPGIGENETMYNCTMNYVKGNNAAAYVYVIKTDNAGGVHDDRLLEFLRAILEHKERDKTSDIFDSSSAMFVCNRWDTVPQEQRERVKDNALSKFKDVWPKFNPSQAFFVSSTDAQMHNDVDPRYVTEDFETVLKGLKEVFVKARRNAVNQHYRWLKQLLHHSTSFLQTTIHQCSQTDEQLIERFRLTKDKLEALQKKTTDTTETLRLQVKEEMLKLCGKIAEILTQAEVQNELKDWSHHPFPPAPSLATDEIKRWQEEVDTLIMRRIIEKVDEELTRHGWLQELQDELKVMTQRELKLVDDEINSIIKDMTDRSSLGSSQSSSCTGMSVMDSDSDSVVDMVRAYKERNDASHLPGLSSVVGAYDSTARRPSVAMASVPKLMFRSVLASLSGILNAVVRLRRRSAFSTNPEDYMKDRMAKISRVVSENLHCQLQMAAKYHEKFSSFIVDVDNSIPRFITSNKQVMEDIRANRRKYHSQHEELVATMENLEPVREMLRGFGSLYIRDLTADNICFMLDKAQRRQSVAVSVIQNDPVRDSGLGASMQPGEANGLLVNGSSSGRTTQGLWSKYQWGHVVIGEDHEQVIGRAYIQGLHEETLIKEIARLRCLRCKDVAPFLGMSRIEDSAVFLFMGDLRSAHRFLGQGFHEPHKSVPHLLEGVLRGLMYLHREGLVHMELSLNTVMVNREGDPKLCGPCLPRHARFPPDADNVSAEPFVCLSPEVLRGECYTPEDDFYSFGLVVWEACLRSKPYSNQRNVLSLAEFRNHVQPSSMLELRDEDNLSKVLSHNEALSAILRGCLLPARGLRIKVEELREKVTALRSDSIVQDLSNISRRRHRYVGKIRRASGDSQKSDV</sequence>
<proteinExistence type="predicted"/>
<dbReference type="InterPro" id="IPR045063">
    <property type="entry name" value="Dynamin_N"/>
</dbReference>
<dbReference type="InterPro" id="IPR027417">
    <property type="entry name" value="P-loop_NTPase"/>
</dbReference>
<dbReference type="Proteomes" id="UP001374579">
    <property type="component" value="Unassembled WGS sequence"/>
</dbReference>
<dbReference type="GO" id="GO:0004672">
    <property type="term" value="F:protein kinase activity"/>
    <property type="evidence" value="ECO:0007669"/>
    <property type="project" value="InterPro"/>
</dbReference>
<dbReference type="SUPFAM" id="SSF56112">
    <property type="entry name" value="Protein kinase-like (PK-like)"/>
    <property type="match status" value="1"/>
</dbReference>
<dbReference type="Gene3D" id="1.10.510.10">
    <property type="entry name" value="Transferase(Phosphotransferase) domain 1"/>
    <property type="match status" value="1"/>
</dbReference>
<dbReference type="SMART" id="SM00220">
    <property type="entry name" value="S_TKc"/>
    <property type="match status" value="1"/>
</dbReference>
<feature type="domain" description="Protein kinase" evidence="1">
    <location>
        <begin position="728"/>
        <end position="1057"/>
    </location>
</feature>
<protein>
    <recommendedName>
        <fullName evidence="1">Protein kinase domain-containing protein</fullName>
    </recommendedName>
</protein>
<dbReference type="SUPFAM" id="SSF52540">
    <property type="entry name" value="P-loop containing nucleoside triphosphate hydrolases"/>
    <property type="match status" value="1"/>
</dbReference>
<evidence type="ECO:0000313" key="3">
    <source>
        <dbReference type="Proteomes" id="UP001374579"/>
    </source>
</evidence>
<dbReference type="Pfam" id="PF00350">
    <property type="entry name" value="Dynamin_N"/>
    <property type="match status" value="1"/>
</dbReference>
<keyword evidence="3" id="KW-1185">Reference proteome</keyword>
<reference evidence="2 3" key="1">
    <citation type="submission" date="2024-02" db="EMBL/GenBank/DDBJ databases">
        <title>Chromosome-scale genome assembly of the rough periwinkle Littorina saxatilis.</title>
        <authorList>
            <person name="De Jode A."/>
            <person name="Faria R."/>
            <person name="Formenti G."/>
            <person name="Sims Y."/>
            <person name="Smith T.P."/>
            <person name="Tracey A."/>
            <person name="Wood J.M.D."/>
            <person name="Zagrodzka Z.B."/>
            <person name="Johannesson K."/>
            <person name="Butlin R.K."/>
            <person name="Leder E.H."/>
        </authorList>
    </citation>
    <scope>NUCLEOTIDE SEQUENCE [LARGE SCALE GENOMIC DNA]</scope>
    <source>
        <strain evidence="2">Snail1</strain>
        <tissue evidence="2">Muscle</tissue>
    </source>
</reference>
<name>A0AAN9BCN1_9CAEN</name>
<dbReference type="AlphaFoldDB" id="A0AAN9BCN1"/>
<dbReference type="GO" id="GO:0005524">
    <property type="term" value="F:ATP binding"/>
    <property type="evidence" value="ECO:0007669"/>
    <property type="project" value="InterPro"/>
</dbReference>
<evidence type="ECO:0000313" key="2">
    <source>
        <dbReference type="EMBL" id="KAK7103017.1"/>
    </source>
</evidence>
<dbReference type="PANTHER" id="PTHR26392:SF92">
    <property type="entry name" value="PROTEIN KINASE DOMAIN-CONTAINING PROTEIN"/>
    <property type="match status" value="1"/>
</dbReference>
<dbReference type="InterPro" id="IPR000719">
    <property type="entry name" value="Prot_kinase_dom"/>
</dbReference>
<dbReference type="EMBL" id="JBAMIC010000010">
    <property type="protein sequence ID" value="KAK7103017.1"/>
    <property type="molecule type" value="Genomic_DNA"/>
</dbReference>
<dbReference type="PROSITE" id="PS50011">
    <property type="entry name" value="PROTEIN_KINASE_DOM"/>
    <property type="match status" value="1"/>
</dbReference>